<dbReference type="AlphaFoldDB" id="A0AA35WI93"/>
<gene>
    <name evidence="1" type="ORF">GBAR_LOCUS9192</name>
</gene>
<protein>
    <submittedName>
        <fullName evidence="1">Uncharacterized protein</fullName>
    </submittedName>
</protein>
<keyword evidence="2" id="KW-1185">Reference proteome</keyword>
<dbReference type="EMBL" id="CASHTH010001390">
    <property type="protein sequence ID" value="CAI8014727.1"/>
    <property type="molecule type" value="Genomic_DNA"/>
</dbReference>
<proteinExistence type="predicted"/>
<dbReference type="Proteomes" id="UP001174909">
    <property type="component" value="Unassembled WGS sequence"/>
</dbReference>
<accession>A0AA35WI93</accession>
<evidence type="ECO:0000313" key="1">
    <source>
        <dbReference type="EMBL" id="CAI8014727.1"/>
    </source>
</evidence>
<comment type="caution">
    <text evidence="1">The sequence shown here is derived from an EMBL/GenBank/DDBJ whole genome shotgun (WGS) entry which is preliminary data.</text>
</comment>
<name>A0AA35WI93_GEOBA</name>
<organism evidence="1 2">
    <name type="scientific">Geodia barretti</name>
    <name type="common">Barrett's horny sponge</name>
    <dbReference type="NCBI Taxonomy" id="519541"/>
    <lineage>
        <taxon>Eukaryota</taxon>
        <taxon>Metazoa</taxon>
        <taxon>Porifera</taxon>
        <taxon>Demospongiae</taxon>
        <taxon>Heteroscleromorpha</taxon>
        <taxon>Tetractinellida</taxon>
        <taxon>Astrophorina</taxon>
        <taxon>Geodiidae</taxon>
        <taxon>Geodia</taxon>
    </lineage>
</organism>
<evidence type="ECO:0000313" key="2">
    <source>
        <dbReference type="Proteomes" id="UP001174909"/>
    </source>
</evidence>
<sequence length="200" mass="22057">MADAALAAAGFLLDRKLVLVERGGVTGSHGDTLQVVVVTMDELPMNEQNLTKNFNQLFRKCTKKELVSGLSNKCEKRENRDIQRYCIASYGRSLLKNQGGWDADLWRRLCEVAREVSFSTLLHDLVEVADSSSTARRDLWGDLYSSDGTKNSLVTFAERLSGWSGDGVQVPPEMLSSLVFSCSTSQQGRGVIVQSVSTFL</sequence>
<reference evidence="1" key="1">
    <citation type="submission" date="2023-03" db="EMBL/GenBank/DDBJ databases">
        <authorList>
            <person name="Steffen K."/>
            <person name="Cardenas P."/>
        </authorList>
    </citation>
    <scope>NUCLEOTIDE SEQUENCE</scope>
</reference>